<feature type="compositionally biased region" description="Low complexity" evidence="8">
    <location>
        <begin position="505"/>
        <end position="520"/>
    </location>
</feature>
<dbReference type="CDD" id="cd00303">
    <property type="entry name" value="retropepsin_like"/>
    <property type="match status" value="1"/>
</dbReference>
<sequence length="1594" mass="179761">MTEPQHSTSDFVTEARDSLASEQFNVNPAFSSTQNIDDDVSHTVFKTGRLTLLPTILQQTKESESNNSSAEETLIPLNQGSSLSNTREHSSKSDCSPQSNLASRFANLKIDDVHEKSNSNDDQQIGEDSFDVFILNHFTQYTGREDVIQWLDDTEEKFKKFDIGRHARFAAISFLVAGEAKRRYIRCRASIRSFDDFYAFMLTEFDSSSISSSSAATHHVRFTNDTLPEKNSHTSIASPHKQLSTDFMSDTFDPLFSSVTTSVVQSDVAAPTHSKSAINSTISSQASSNFELDQTLNDLRKAIVGDFIKNPKVFKGGKDDVKKWIENIEHLFDLAHLPESIRLDLISYSLRGDALDWFKNNRSSFTSWTLFVTELKRAFTSSFHEELAFKKLESYSQTETQSIRNFVNEVLKLCKEADPTMSEATKLKNLLNKTKPSIQYEVRKKKPQSTSEFLEFAKEAEELMQLSNLPFPSALGVPHDSFSPSTSTSIVPSYSASQHNYGYTSSRNSNNRNQGSNRRNFSPQQRNFPSQPRNFSNSSVPASQSRSTPNPIFSQQSLPRNSAPISTTSNPPRPLMTHSNTNNTTPLRQPTVNVIDLAQSIDHIDLISNELSSVLCSRYPETSIDGVVSGHVFSNPSKSSLIYFTAYVNQLSTPILLDTGATTTFIHKHLLEQFPHYTMIDSTHSSFVLADGVAPFHVLGTVVLTLQFAHMMTTVTAQIADNLCTNMILGMDYINQYNLSFNVARQTISIEYDSQIATIRMDTEHTVRNDNRLGYINYGDTSRFIPIIFPTTSVSFDAISIPDTRTDPLYYPANVSAASSSHGSTISFGPYHHSFPSTHSFTCNAINALPESVVKSIDQLVQSIDDPSGRDQLYRLLIKFPSSFDVRTHNIANTSIHHVINTVPHSPPACKPYPQPDKDHTLYDLIQEFLQAGLISESHSPYAAPAMLVKKKDGTHRFVVDYKRLNLVTIKDSSPLPNMEETLRQLGTGYRYFSKLDLKSGFYQIPIRDEDKAKTAFVTSFGLFQYNVLPMGLKNSPPTFQKVMTDTLKSCRSFSSVYLDDIIIFSKSFEEHLAHLERVLIALQAKNLVLNPPKCVFAAQEIDYLGHTVSQYGLKPLQERIDTILALKEPKTLAQANKFIGSLSWYRKFIPDFATVAAPIHAVTNLTKANRHKFHWRYAQSQAFTTLKQMLVSTPLFLHFPVDDVPVMLTTDASNIGIGGVLQQEIHGEIHNLYYHSQLMTTCERKYSTIEKEALAIYKCFARMRTFLLGRSIILRTDHCPLCHLMEKSVHNARVERITHLLQEYNIDQVIHIKGSENCLPDFLSRYSPDPHDELFEIEYGLASKQGLLAAMTLRSHTNKNRLTSDAQTNDRDNVSESDPDQIVSPPVSPKHFSTNYFDISQLQAEQRNDPAIQTIVHQLSDGVPNLDFVFKDDLLYKMIKPSRHSKRKIAVVYLPLSMEPFLIRACHDDPMIGAHFSFERTYRKIKNLYWWPSMKSAIRRYIQSCLLCKQHNISRLKKPGHLHSLNPPEGPFLMIGIDYCGPLKPTPHLNGAIVLSTIERERESIRDTDCTNLSGSSGRPKAIHTNRAIRVNS</sequence>
<feature type="region of interest" description="Disordered" evidence="8">
    <location>
        <begin position="480"/>
        <end position="588"/>
    </location>
</feature>
<keyword evidence="6" id="KW-0378">Hydrolase</keyword>
<name>A0A815STN3_ADIRI</name>
<dbReference type="InterPro" id="IPR043502">
    <property type="entry name" value="DNA/RNA_pol_sf"/>
</dbReference>
<dbReference type="GO" id="GO:0016787">
    <property type="term" value="F:hydrolase activity"/>
    <property type="evidence" value="ECO:0007669"/>
    <property type="project" value="UniProtKB-KW"/>
</dbReference>
<dbReference type="FunFam" id="3.30.70.270:FF:000020">
    <property type="entry name" value="Transposon Tf2-6 polyprotein-like Protein"/>
    <property type="match status" value="1"/>
</dbReference>
<comment type="caution">
    <text evidence="10">The sequence shown here is derived from an EMBL/GenBank/DDBJ whole genome shotgun (WGS) entry which is preliminary data.</text>
</comment>
<dbReference type="CDD" id="cd09274">
    <property type="entry name" value="RNase_HI_RT_Ty3"/>
    <property type="match status" value="1"/>
</dbReference>
<dbReference type="Pfam" id="PF13975">
    <property type="entry name" value="gag-asp_proteas"/>
    <property type="match status" value="1"/>
</dbReference>
<evidence type="ECO:0000259" key="9">
    <source>
        <dbReference type="PROSITE" id="PS50878"/>
    </source>
</evidence>
<dbReference type="CDD" id="cd01647">
    <property type="entry name" value="RT_LTR"/>
    <property type="match status" value="1"/>
</dbReference>
<proteinExistence type="predicted"/>
<dbReference type="InterPro" id="IPR050951">
    <property type="entry name" value="Retrovirus_Pol_polyprotein"/>
</dbReference>
<dbReference type="GO" id="GO:0003964">
    <property type="term" value="F:RNA-directed DNA polymerase activity"/>
    <property type="evidence" value="ECO:0007669"/>
    <property type="project" value="UniProtKB-KW"/>
</dbReference>
<feature type="compositionally biased region" description="Polar residues" evidence="8">
    <location>
        <begin position="482"/>
        <end position="504"/>
    </location>
</feature>
<dbReference type="Gene3D" id="2.40.70.10">
    <property type="entry name" value="Acid Proteases"/>
    <property type="match status" value="1"/>
</dbReference>
<dbReference type="InterPro" id="IPR041588">
    <property type="entry name" value="Integrase_H2C2"/>
</dbReference>
<keyword evidence="4" id="KW-0540">Nuclease</keyword>
<dbReference type="EC" id="2.7.7.49" evidence="1"/>
<protein>
    <recommendedName>
        <fullName evidence="1">RNA-directed DNA polymerase</fullName>
        <ecNumber evidence="1">2.7.7.49</ecNumber>
    </recommendedName>
</protein>
<dbReference type="Pfam" id="PF00078">
    <property type="entry name" value="RVT_1"/>
    <property type="match status" value="1"/>
</dbReference>
<dbReference type="Gene3D" id="3.10.10.10">
    <property type="entry name" value="HIV Type 1 Reverse Transcriptase, subunit A, domain 1"/>
    <property type="match status" value="1"/>
</dbReference>
<dbReference type="Gene3D" id="1.10.340.70">
    <property type="match status" value="1"/>
</dbReference>
<feature type="compositionally biased region" description="Polar residues" evidence="8">
    <location>
        <begin position="577"/>
        <end position="588"/>
    </location>
</feature>
<dbReference type="SUPFAM" id="SSF50630">
    <property type="entry name" value="Acid proteases"/>
    <property type="match status" value="1"/>
</dbReference>
<evidence type="ECO:0000256" key="1">
    <source>
        <dbReference type="ARBA" id="ARBA00012493"/>
    </source>
</evidence>
<dbReference type="PANTHER" id="PTHR37984:SF5">
    <property type="entry name" value="PROTEIN NYNRIN-LIKE"/>
    <property type="match status" value="1"/>
</dbReference>
<dbReference type="Gene3D" id="3.30.70.270">
    <property type="match status" value="2"/>
</dbReference>
<accession>A0A815STN3</accession>
<dbReference type="PROSITE" id="PS50878">
    <property type="entry name" value="RT_POL"/>
    <property type="match status" value="1"/>
</dbReference>
<dbReference type="GO" id="GO:0004519">
    <property type="term" value="F:endonuclease activity"/>
    <property type="evidence" value="ECO:0007669"/>
    <property type="project" value="UniProtKB-KW"/>
</dbReference>
<evidence type="ECO:0000313" key="11">
    <source>
        <dbReference type="Proteomes" id="UP000663852"/>
    </source>
</evidence>
<dbReference type="Pfam" id="PF17921">
    <property type="entry name" value="Integrase_H2C2"/>
    <property type="match status" value="1"/>
</dbReference>
<keyword evidence="3" id="KW-0548">Nucleotidyltransferase</keyword>
<dbReference type="FunFam" id="1.10.340.70:FF:000001">
    <property type="entry name" value="Retrovirus-related Pol polyprotein from transposon gypsy-like Protein"/>
    <property type="match status" value="1"/>
</dbReference>
<evidence type="ECO:0000256" key="2">
    <source>
        <dbReference type="ARBA" id="ARBA00022679"/>
    </source>
</evidence>
<keyword evidence="5" id="KW-0255">Endonuclease</keyword>
<keyword evidence="7" id="KW-0695">RNA-directed DNA polymerase</keyword>
<feature type="compositionally biased region" description="Polar residues" evidence="8">
    <location>
        <begin position="521"/>
        <end position="570"/>
    </location>
</feature>
<evidence type="ECO:0000256" key="7">
    <source>
        <dbReference type="ARBA" id="ARBA00022918"/>
    </source>
</evidence>
<reference evidence="10" key="1">
    <citation type="submission" date="2021-02" db="EMBL/GenBank/DDBJ databases">
        <authorList>
            <person name="Nowell W R."/>
        </authorList>
    </citation>
    <scope>NUCLEOTIDE SEQUENCE</scope>
</reference>
<dbReference type="InterPro" id="IPR041373">
    <property type="entry name" value="RT_RNaseH"/>
</dbReference>
<dbReference type="Pfam" id="PF17917">
    <property type="entry name" value="RT_RNaseH"/>
    <property type="match status" value="1"/>
</dbReference>
<feature type="domain" description="Reverse transcriptase" evidence="9">
    <location>
        <begin position="930"/>
        <end position="1109"/>
    </location>
</feature>
<feature type="region of interest" description="Disordered" evidence="8">
    <location>
        <begin position="1359"/>
        <end position="1391"/>
    </location>
</feature>
<organism evidence="10 11">
    <name type="scientific">Adineta ricciae</name>
    <name type="common">Rotifer</name>
    <dbReference type="NCBI Taxonomy" id="249248"/>
    <lineage>
        <taxon>Eukaryota</taxon>
        <taxon>Metazoa</taxon>
        <taxon>Spiralia</taxon>
        <taxon>Gnathifera</taxon>
        <taxon>Rotifera</taxon>
        <taxon>Eurotatoria</taxon>
        <taxon>Bdelloidea</taxon>
        <taxon>Adinetida</taxon>
        <taxon>Adinetidae</taxon>
        <taxon>Adineta</taxon>
    </lineage>
</organism>
<dbReference type="PANTHER" id="PTHR37984">
    <property type="entry name" value="PROTEIN CBG26694"/>
    <property type="match status" value="1"/>
</dbReference>
<evidence type="ECO:0000256" key="3">
    <source>
        <dbReference type="ARBA" id="ARBA00022695"/>
    </source>
</evidence>
<dbReference type="InterPro" id="IPR021109">
    <property type="entry name" value="Peptidase_aspartic_dom_sf"/>
</dbReference>
<dbReference type="Pfam" id="PF19259">
    <property type="entry name" value="Ty3_capsid"/>
    <property type="match status" value="1"/>
</dbReference>
<dbReference type="Proteomes" id="UP000663852">
    <property type="component" value="Unassembled WGS sequence"/>
</dbReference>
<keyword evidence="2" id="KW-0808">Transferase</keyword>
<dbReference type="InterPro" id="IPR043128">
    <property type="entry name" value="Rev_trsase/Diguanyl_cyclase"/>
</dbReference>
<gene>
    <name evidence="10" type="ORF">EDS130_LOCUS42402</name>
</gene>
<evidence type="ECO:0000313" key="10">
    <source>
        <dbReference type="EMBL" id="CAF1497282.1"/>
    </source>
</evidence>
<dbReference type="InterPro" id="IPR045358">
    <property type="entry name" value="Ty3_capsid"/>
</dbReference>
<evidence type="ECO:0000256" key="6">
    <source>
        <dbReference type="ARBA" id="ARBA00022801"/>
    </source>
</evidence>
<dbReference type="EMBL" id="CAJNOJ010000615">
    <property type="protein sequence ID" value="CAF1497282.1"/>
    <property type="molecule type" value="Genomic_DNA"/>
</dbReference>
<feature type="compositionally biased region" description="Polar residues" evidence="8">
    <location>
        <begin position="76"/>
        <end position="85"/>
    </location>
</feature>
<evidence type="ECO:0000256" key="4">
    <source>
        <dbReference type="ARBA" id="ARBA00022722"/>
    </source>
</evidence>
<dbReference type="InterPro" id="IPR000477">
    <property type="entry name" value="RT_dom"/>
</dbReference>
<feature type="region of interest" description="Disordered" evidence="8">
    <location>
        <begin position="61"/>
        <end position="99"/>
    </location>
</feature>
<dbReference type="SUPFAM" id="SSF56672">
    <property type="entry name" value="DNA/RNA polymerases"/>
    <property type="match status" value="1"/>
</dbReference>
<evidence type="ECO:0000256" key="5">
    <source>
        <dbReference type="ARBA" id="ARBA00022759"/>
    </source>
</evidence>
<evidence type="ECO:0000256" key="8">
    <source>
        <dbReference type="SAM" id="MobiDB-lite"/>
    </source>
</evidence>